<protein>
    <submittedName>
        <fullName evidence="2">Uncharacterized protein</fullName>
    </submittedName>
</protein>
<dbReference type="AlphaFoldDB" id="A0A9P8ZXK5"/>
<keyword evidence="3" id="KW-1185">Reference proteome</keyword>
<dbReference type="GeneID" id="70131927"/>
<organism evidence="2 3">
    <name type="scientific">Truncatella angustata</name>
    <dbReference type="NCBI Taxonomy" id="152316"/>
    <lineage>
        <taxon>Eukaryota</taxon>
        <taxon>Fungi</taxon>
        <taxon>Dikarya</taxon>
        <taxon>Ascomycota</taxon>
        <taxon>Pezizomycotina</taxon>
        <taxon>Sordariomycetes</taxon>
        <taxon>Xylariomycetidae</taxon>
        <taxon>Amphisphaeriales</taxon>
        <taxon>Sporocadaceae</taxon>
        <taxon>Truncatella</taxon>
    </lineage>
</organism>
<evidence type="ECO:0000313" key="2">
    <source>
        <dbReference type="EMBL" id="KAH6653074.1"/>
    </source>
</evidence>
<name>A0A9P8ZXK5_9PEZI</name>
<feature type="compositionally biased region" description="Acidic residues" evidence="1">
    <location>
        <begin position="57"/>
        <end position="73"/>
    </location>
</feature>
<dbReference type="OrthoDB" id="10037289at2759"/>
<reference evidence="2" key="1">
    <citation type="journal article" date="2021" name="Nat. Commun.">
        <title>Genetic determinants of endophytism in the Arabidopsis root mycobiome.</title>
        <authorList>
            <person name="Mesny F."/>
            <person name="Miyauchi S."/>
            <person name="Thiergart T."/>
            <person name="Pickel B."/>
            <person name="Atanasova L."/>
            <person name="Karlsson M."/>
            <person name="Huettel B."/>
            <person name="Barry K.W."/>
            <person name="Haridas S."/>
            <person name="Chen C."/>
            <person name="Bauer D."/>
            <person name="Andreopoulos W."/>
            <person name="Pangilinan J."/>
            <person name="LaButti K."/>
            <person name="Riley R."/>
            <person name="Lipzen A."/>
            <person name="Clum A."/>
            <person name="Drula E."/>
            <person name="Henrissat B."/>
            <person name="Kohler A."/>
            <person name="Grigoriev I.V."/>
            <person name="Martin F.M."/>
            <person name="Hacquard S."/>
        </authorList>
    </citation>
    <scope>NUCLEOTIDE SEQUENCE</scope>
    <source>
        <strain evidence="2">MPI-SDFR-AT-0073</strain>
    </source>
</reference>
<gene>
    <name evidence="2" type="ORF">BKA67DRAFT_568491</name>
</gene>
<dbReference type="RefSeq" id="XP_045957351.1">
    <property type="nucleotide sequence ID" value="XM_046103035.1"/>
</dbReference>
<sequence>MPPKRKPAAQKSANAQEKRRKSSDNESSDDARTSESPQKYTPQPYEYVVVQRPMFDVENENNDKDEEDQLDEDSLDEKYAELTNAENVMKPASEFPGHKWIAMAEAWKLSIDYHRRATYTCPDFFDMYIYNDFCSYGVIECIENLIMSLHELLKKKQDEESLKKTWALSAALIHWIVAEQLGPWLGAEDGERVQATCNLIGRSILATLNELDLAGLLKADSSIKDLSLIISLYIYWSDDLGDMGIEESEDLKWRVELLAYAKKAKLDLEAAGVYGIGEKIESLEEEYDEIAPLAGAAKADRWGWKQAFSAHAKDYGKGGKLGGENFNIMRMSKKERKEYNFDGKDPLAEFSQEDLRSGKLMIG</sequence>
<accession>A0A9P8ZXK5</accession>
<dbReference type="EMBL" id="JAGPXC010000005">
    <property type="protein sequence ID" value="KAH6653074.1"/>
    <property type="molecule type" value="Genomic_DNA"/>
</dbReference>
<comment type="caution">
    <text evidence="2">The sequence shown here is derived from an EMBL/GenBank/DDBJ whole genome shotgun (WGS) entry which is preliminary data.</text>
</comment>
<proteinExistence type="predicted"/>
<dbReference type="Proteomes" id="UP000758603">
    <property type="component" value="Unassembled WGS sequence"/>
</dbReference>
<evidence type="ECO:0000256" key="1">
    <source>
        <dbReference type="SAM" id="MobiDB-lite"/>
    </source>
</evidence>
<feature type="region of interest" description="Disordered" evidence="1">
    <location>
        <begin position="1"/>
        <end position="73"/>
    </location>
</feature>
<evidence type="ECO:0000313" key="3">
    <source>
        <dbReference type="Proteomes" id="UP000758603"/>
    </source>
</evidence>